<dbReference type="Proteomes" id="UP000535437">
    <property type="component" value="Unassembled WGS sequence"/>
</dbReference>
<reference evidence="14 15" key="1">
    <citation type="submission" date="2020-07" db="EMBL/GenBank/DDBJ databases">
        <title>Sequencing the genomes of 1000 actinobacteria strains.</title>
        <authorList>
            <person name="Klenk H.-P."/>
        </authorList>
    </citation>
    <scope>NUCLEOTIDE SEQUENCE [LARGE SCALE GENOMIC DNA]</scope>
    <source>
        <strain evidence="14 15">DSM 15475</strain>
    </source>
</reference>
<dbReference type="RefSeq" id="WP_179541457.1">
    <property type="nucleotide sequence ID" value="NZ_BAAALL010000002.1"/>
</dbReference>
<keyword evidence="15" id="KW-1185">Reference proteome</keyword>
<comment type="catalytic activity">
    <reaction evidence="9 10 11">
        <text>2-[(2R,5Z)-2-carboxy-4-methylthiazol-5(2H)-ylidene]ethyl phosphate + 4-amino-2-methyl-5-(diphosphooxymethyl)pyrimidine + 2 H(+) = thiamine phosphate + CO2 + diphosphate</text>
        <dbReference type="Rhea" id="RHEA:47844"/>
        <dbReference type="ChEBI" id="CHEBI:15378"/>
        <dbReference type="ChEBI" id="CHEBI:16526"/>
        <dbReference type="ChEBI" id="CHEBI:33019"/>
        <dbReference type="ChEBI" id="CHEBI:37575"/>
        <dbReference type="ChEBI" id="CHEBI:57841"/>
        <dbReference type="ChEBI" id="CHEBI:62899"/>
        <dbReference type="EC" id="2.5.1.3"/>
    </reaction>
</comment>
<dbReference type="Gene3D" id="3.20.20.70">
    <property type="entry name" value="Aldolase class I"/>
    <property type="match status" value="1"/>
</dbReference>
<protein>
    <recommendedName>
        <fullName evidence="10">Thiamine-phosphate synthase</fullName>
        <shortName evidence="10">TP synthase</shortName>
        <shortName evidence="10">TPS</shortName>
        <ecNumber evidence="10">2.5.1.3</ecNumber>
    </recommendedName>
    <alternativeName>
        <fullName evidence="10">Thiamine-phosphate pyrophosphorylase</fullName>
        <shortName evidence="10">TMP pyrophosphorylase</shortName>
        <shortName evidence="10">TMP-PPase</shortName>
    </alternativeName>
</protein>
<dbReference type="HAMAP" id="MF_00097">
    <property type="entry name" value="TMP_synthase"/>
    <property type="match status" value="1"/>
</dbReference>
<comment type="pathway">
    <text evidence="2 10 12">Cofactor biosynthesis; thiamine diphosphate biosynthesis; thiamine phosphate from 4-amino-2-methyl-5-diphosphomethylpyrimidine and 4-methyl-5-(2-phosphoethyl)-thiazole: step 1/1.</text>
</comment>
<evidence type="ECO:0000256" key="12">
    <source>
        <dbReference type="RuleBase" id="RU004253"/>
    </source>
</evidence>
<evidence type="ECO:0000256" key="1">
    <source>
        <dbReference type="ARBA" id="ARBA00003814"/>
    </source>
</evidence>
<dbReference type="GO" id="GO:0000287">
    <property type="term" value="F:magnesium ion binding"/>
    <property type="evidence" value="ECO:0007669"/>
    <property type="project" value="UniProtKB-UniRule"/>
</dbReference>
<dbReference type="SUPFAM" id="SSF51391">
    <property type="entry name" value="Thiamin phosphate synthase"/>
    <property type="match status" value="1"/>
</dbReference>
<comment type="caution">
    <text evidence="10">Lacks conserved residue(s) required for the propagation of feature annotation.</text>
</comment>
<evidence type="ECO:0000259" key="13">
    <source>
        <dbReference type="Pfam" id="PF02581"/>
    </source>
</evidence>
<evidence type="ECO:0000313" key="14">
    <source>
        <dbReference type="EMBL" id="NYJ78064.1"/>
    </source>
</evidence>
<sequence length="244" mass="26983">MNTPAHDYEPSAHEQHYVGQLRRQRLISSRLYVCTDLQRFISDPQAGPVDELDFDALREFFVEAFTGGVDIIQVRDKQVTVQTEIAALTLLRQVADEYAGLSAANDRADVARITGVDVFHIGQEDLSTEEARLILGDDVIIGRSCHTEDQVWEASNDPGIDYWCTGPVWETPTKPGRAAVGLDLPRYAAQLETPKPFFAIGGIDSENIRHVTEAGAYRVVVVRAVTEAEDVAAAARELREHLPA</sequence>
<evidence type="ECO:0000256" key="7">
    <source>
        <dbReference type="ARBA" id="ARBA00047334"/>
    </source>
</evidence>
<evidence type="ECO:0000256" key="6">
    <source>
        <dbReference type="ARBA" id="ARBA00022977"/>
    </source>
</evidence>
<comment type="similarity">
    <text evidence="10 11">Belongs to the thiamine-phosphate synthase family.</text>
</comment>
<feature type="binding site" evidence="10">
    <location>
        <begin position="171"/>
        <end position="173"/>
    </location>
    <ligand>
        <name>2-[(2R,5Z)-2-carboxy-4-methylthiazol-5(2H)-ylidene]ethyl phosphate</name>
        <dbReference type="ChEBI" id="CHEBI:62899"/>
    </ligand>
</feature>
<dbReference type="GO" id="GO:0004789">
    <property type="term" value="F:thiamine-phosphate diphosphorylase activity"/>
    <property type="evidence" value="ECO:0007669"/>
    <property type="project" value="UniProtKB-UniRule"/>
</dbReference>
<dbReference type="PANTHER" id="PTHR20857">
    <property type="entry name" value="THIAMINE-PHOSPHATE PYROPHOSPHORYLASE"/>
    <property type="match status" value="1"/>
</dbReference>
<dbReference type="InterPro" id="IPR034291">
    <property type="entry name" value="TMP_synthase"/>
</dbReference>
<evidence type="ECO:0000256" key="10">
    <source>
        <dbReference type="HAMAP-Rule" id="MF_00097"/>
    </source>
</evidence>
<keyword evidence="6 10" id="KW-0784">Thiamine biosynthesis</keyword>
<comment type="caution">
    <text evidence="14">The sequence shown here is derived from an EMBL/GenBank/DDBJ whole genome shotgun (WGS) entry which is preliminary data.</text>
</comment>
<dbReference type="PANTHER" id="PTHR20857:SF15">
    <property type="entry name" value="THIAMINE-PHOSPHATE SYNTHASE"/>
    <property type="match status" value="1"/>
</dbReference>
<proteinExistence type="inferred from homology"/>
<dbReference type="EC" id="2.5.1.3" evidence="10"/>
<dbReference type="InterPro" id="IPR022998">
    <property type="entry name" value="ThiamineP_synth_TenI"/>
</dbReference>
<evidence type="ECO:0000313" key="15">
    <source>
        <dbReference type="Proteomes" id="UP000535437"/>
    </source>
</evidence>
<feature type="binding site" evidence="10">
    <location>
        <position position="202"/>
    </location>
    <ligand>
        <name>2-[(2R,5Z)-2-carboxy-4-methylthiazol-5(2H)-ylidene]ethyl phosphate</name>
        <dbReference type="ChEBI" id="CHEBI:62899"/>
    </ligand>
</feature>
<dbReference type="InterPro" id="IPR013785">
    <property type="entry name" value="Aldolase_TIM"/>
</dbReference>
<feature type="binding site" evidence="10">
    <location>
        <begin position="73"/>
        <end position="77"/>
    </location>
    <ligand>
        <name>4-amino-2-methyl-5-(diphosphooxymethyl)pyrimidine</name>
        <dbReference type="ChEBI" id="CHEBI:57841"/>
    </ligand>
</feature>
<organism evidence="14 15">
    <name type="scientific">Nesterenkonia xinjiangensis</name>
    <dbReference type="NCBI Taxonomy" id="225327"/>
    <lineage>
        <taxon>Bacteria</taxon>
        <taxon>Bacillati</taxon>
        <taxon>Actinomycetota</taxon>
        <taxon>Actinomycetes</taxon>
        <taxon>Micrococcales</taxon>
        <taxon>Micrococcaceae</taxon>
        <taxon>Nesterenkonia</taxon>
    </lineage>
</organism>
<dbReference type="EMBL" id="JACCFY010000001">
    <property type="protein sequence ID" value="NYJ78064.1"/>
    <property type="molecule type" value="Genomic_DNA"/>
</dbReference>
<comment type="catalytic activity">
    <reaction evidence="7 10 11">
        <text>4-methyl-5-(2-phosphooxyethyl)-thiazole + 4-amino-2-methyl-5-(diphosphooxymethyl)pyrimidine + H(+) = thiamine phosphate + diphosphate</text>
        <dbReference type="Rhea" id="RHEA:22328"/>
        <dbReference type="ChEBI" id="CHEBI:15378"/>
        <dbReference type="ChEBI" id="CHEBI:33019"/>
        <dbReference type="ChEBI" id="CHEBI:37575"/>
        <dbReference type="ChEBI" id="CHEBI:57841"/>
        <dbReference type="ChEBI" id="CHEBI:58296"/>
        <dbReference type="EC" id="2.5.1.3"/>
    </reaction>
</comment>
<dbReference type="Pfam" id="PF02581">
    <property type="entry name" value="TMP-TENI"/>
    <property type="match status" value="1"/>
</dbReference>
<feature type="domain" description="Thiamine phosphate synthase/TenI" evidence="13">
    <location>
        <begin position="56"/>
        <end position="225"/>
    </location>
</feature>
<feature type="binding site" evidence="10">
    <location>
        <position position="144"/>
    </location>
    <ligand>
        <name>4-amino-2-methyl-5-(diphosphooxymethyl)pyrimidine</name>
        <dbReference type="ChEBI" id="CHEBI:57841"/>
    </ligand>
</feature>
<evidence type="ECO:0000256" key="2">
    <source>
        <dbReference type="ARBA" id="ARBA00005165"/>
    </source>
</evidence>
<keyword evidence="5 10" id="KW-0460">Magnesium</keyword>
<evidence type="ECO:0000256" key="11">
    <source>
        <dbReference type="RuleBase" id="RU003826"/>
    </source>
</evidence>
<gene>
    <name evidence="10" type="primary">thiE</name>
    <name evidence="14" type="ORF">HNR09_001475</name>
</gene>
<evidence type="ECO:0000256" key="3">
    <source>
        <dbReference type="ARBA" id="ARBA00022679"/>
    </source>
</evidence>
<evidence type="ECO:0000256" key="5">
    <source>
        <dbReference type="ARBA" id="ARBA00022842"/>
    </source>
</evidence>
<dbReference type="NCBIfam" id="TIGR00693">
    <property type="entry name" value="thiE"/>
    <property type="match status" value="1"/>
</dbReference>
<name>A0A7Z0K8V4_9MICC</name>
<keyword evidence="4 10" id="KW-0479">Metal-binding</keyword>
<comment type="catalytic activity">
    <reaction evidence="8 10 11">
        <text>2-(2-carboxy-4-methylthiazol-5-yl)ethyl phosphate + 4-amino-2-methyl-5-(diphosphooxymethyl)pyrimidine + 2 H(+) = thiamine phosphate + CO2 + diphosphate</text>
        <dbReference type="Rhea" id="RHEA:47848"/>
        <dbReference type="ChEBI" id="CHEBI:15378"/>
        <dbReference type="ChEBI" id="CHEBI:16526"/>
        <dbReference type="ChEBI" id="CHEBI:33019"/>
        <dbReference type="ChEBI" id="CHEBI:37575"/>
        <dbReference type="ChEBI" id="CHEBI:57841"/>
        <dbReference type="ChEBI" id="CHEBI:62890"/>
        <dbReference type="EC" id="2.5.1.3"/>
    </reaction>
</comment>
<keyword evidence="3 10" id="KW-0808">Transferase</keyword>
<evidence type="ECO:0000256" key="9">
    <source>
        <dbReference type="ARBA" id="ARBA00047883"/>
    </source>
</evidence>
<dbReference type="GO" id="GO:0009229">
    <property type="term" value="P:thiamine diphosphate biosynthetic process"/>
    <property type="evidence" value="ECO:0007669"/>
    <property type="project" value="UniProtKB-UniRule"/>
</dbReference>
<evidence type="ECO:0000256" key="8">
    <source>
        <dbReference type="ARBA" id="ARBA00047851"/>
    </source>
</evidence>
<dbReference type="GO" id="GO:0009228">
    <property type="term" value="P:thiamine biosynthetic process"/>
    <property type="evidence" value="ECO:0007669"/>
    <property type="project" value="UniProtKB-KW"/>
</dbReference>
<dbReference type="InterPro" id="IPR036206">
    <property type="entry name" value="ThiamineP_synth_sf"/>
</dbReference>
<comment type="function">
    <text evidence="1 10">Condenses 4-methyl-5-(beta-hydroxyethyl)thiazole monophosphate (THZ-P) and 2-methyl-4-amino-5-hydroxymethyl pyrimidine pyrophosphate (HMP-PP) to form thiamine monophosphate (TMP).</text>
</comment>
<accession>A0A7Z0K8V4</accession>
<dbReference type="UniPathway" id="UPA00060">
    <property type="reaction ID" value="UER00141"/>
</dbReference>
<feature type="binding site" evidence="10">
    <location>
        <position position="125"/>
    </location>
    <ligand>
        <name>Mg(2+)</name>
        <dbReference type="ChEBI" id="CHEBI:18420"/>
    </ligand>
</feature>
<dbReference type="AlphaFoldDB" id="A0A7Z0K8V4"/>
<dbReference type="GO" id="GO:0005737">
    <property type="term" value="C:cytoplasm"/>
    <property type="evidence" value="ECO:0007669"/>
    <property type="project" value="TreeGrafter"/>
</dbReference>
<comment type="cofactor">
    <cofactor evidence="10">
        <name>Mg(2+)</name>
        <dbReference type="ChEBI" id="CHEBI:18420"/>
    </cofactor>
    <text evidence="10">Binds 1 Mg(2+) ion per subunit.</text>
</comment>
<feature type="binding site" evidence="10">
    <location>
        <position position="106"/>
    </location>
    <ligand>
        <name>Mg(2+)</name>
        <dbReference type="ChEBI" id="CHEBI:18420"/>
    </ligand>
</feature>
<feature type="binding site" evidence="10">
    <location>
        <position position="105"/>
    </location>
    <ligand>
        <name>4-amino-2-methyl-5-(diphosphooxymethyl)pyrimidine</name>
        <dbReference type="ChEBI" id="CHEBI:57841"/>
    </ligand>
</feature>
<evidence type="ECO:0000256" key="4">
    <source>
        <dbReference type="ARBA" id="ARBA00022723"/>
    </source>
</evidence>
<dbReference type="CDD" id="cd00564">
    <property type="entry name" value="TMP_TenI"/>
    <property type="match status" value="1"/>
</dbReference>
<feature type="binding site" evidence="10">
    <location>
        <position position="174"/>
    </location>
    <ligand>
        <name>4-amino-2-methyl-5-(diphosphooxymethyl)pyrimidine</name>
        <dbReference type="ChEBI" id="CHEBI:57841"/>
    </ligand>
</feature>